<proteinExistence type="predicted"/>
<gene>
    <name evidence="5" type="ORF">CISIN_1g042741mg</name>
</gene>
<name>A0A067E3P3_CITSI</name>
<keyword evidence="4" id="KW-0539">Nucleus</keyword>
<dbReference type="GO" id="GO:0003727">
    <property type="term" value="F:single-stranded RNA binding"/>
    <property type="evidence" value="ECO:0000318"/>
    <property type="project" value="GO_Central"/>
</dbReference>
<protein>
    <recommendedName>
        <fullName evidence="4">DNA-directed RNA polymerase subunit</fullName>
    </recommendedName>
</protein>
<reference evidence="5 6" key="1">
    <citation type="submission" date="2014-04" db="EMBL/GenBank/DDBJ databases">
        <authorList>
            <consortium name="International Citrus Genome Consortium"/>
            <person name="Gmitter F."/>
            <person name="Chen C."/>
            <person name="Farmerie W."/>
            <person name="Harkins T."/>
            <person name="Desany B."/>
            <person name="Mohiuddin M."/>
            <person name="Kodira C."/>
            <person name="Borodovsky M."/>
            <person name="Lomsadze A."/>
            <person name="Burns P."/>
            <person name="Jenkins J."/>
            <person name="Prochnik S."/>
            <person name="Shu S."/>
            <person name="Chapman J."/>
            <person name="Pitluck S."/>
            <person name="Schmutz J."/>
            <person name="Rokhsar D."/>
        </authorList>
    </citation>
    <scope>NUCLEOTIDE SEQUENCE</scope>
</reference>
<evidence type="ECO:0000256" key="1">
    <source>
        <dbReference type="ARBA" id="ARBA00004123"/>
    </source>
</evidence>
<evidence type="ECO:0000256" key="2">
    <source>
        <dbReference type="ARBA" id="ARBA00022478"/>
    </source>
</evidence>
<dbReference type="Proteomes" id="UP000027120">
    <property type="component" value="Unassembled WGS sequence"/>
</dbReference>
<dbReference type="Gene3D" id="3.30.1490.120">
    <property type="entry name" value="RNA polymerase Rpb7-like, N-terminal domain"/>
    <property type="match status" value="1"/>
</dbReference>
<dbReference type="SMR" id="A0A067E3P3"/>
<dbReference type="InterPro" id="IPR045113">
    <property type="entry name" value="Rpb7-like"/>
</dbReference>
<dbReference type="GO" id="GO:0006352">
    <property type="term" value="P:DNA-templated transcription initiation"/>
    <property type="evidence" value="ECO:0007669"/>
    <property type="project" value="UniProtKB-UniRule"/>
</dbReference>
<evidence type="ECO:0000313" key="5">
    <source>
        <dbReference type="EMBL" id="KDO45872.1"/>
    </source>
</evidence>
<organism evidence="5 6">
    <name type="scientific">Citrus sinensis</name>
    <name type="common">Sweet orange</name>
    <name type="synonym">Citrus aurantium var. sinensis</name>
    <dbReference type="NCBI Taxonomy" id="2711"/>
    <lineage>
        <taxon>Eukaryota</taxon>
        <taxon>Viridiplantae</taxon>
        <taxon>Streptophyta</taxon>
        <taxon>Embryophyta</taxon>
        <taxon>Tracheophyta</taxon>
        <taxon>Spermatophyta</taxon>
        <taxon>Magnoliopsida</taxon>
        <taxon>eudicotyledons</taxon>
        <taxon>Gunneridae</taxon>
        <taxon>Pentapetalae</taxon>
        <taxon>rosids</taxon>
        <taxon>malvids</taxon>
        <taxon>Sapindales</taxon>
        <taxon>Rutaceae</taxon>
        <taxon>Aurantioideae</taxon>
        <taxon>Citrus</taxon>
    </lineage>
</organism>
<comment type="function">
    <text evidence="4">DNA-dependent RNA polymerase which catalyzes the transcription of DNA into RNA using the four ribonucleoside triphosphates as substrates.</text>
</comment>
<keyword evidence="3 4" id="KW-0804">Transcription</keyword>
<evidence type="ECO:0000313" key="6">
    <source>
        <dbReference type="Proteomes" id="UP000027120"/>
    </source>
</evidence>
<keyword evidence="6" id="KW-1185">Reference proteome</keyword>
<dbReference type="STRING" id="2711.A0A067E3P3"/>
<dbReference type="PANTHER" id="PTHR12709">
    <property type="entry name" value="DNA-DIRECTED RNA POLYMERASE II, III"/>
    <property type="match status" value="1"/>
</dbReference>
<keyword evidence="2 4" id="KW-0240">DNA-directed RNA polymerase</keyword>
<evidence type="ECO:0000256" key="3">
    <source>
        <dbReference type="ARBA" id="ARBA00023163"/>
    </source>
</evidence>
<evidence type="ECO:0000256" key="4">
    <source>
        <dbReference type="RuleBase" id="RU369086"/>
    </source>
</evidence>
<dbReference type="EMBL" id="KK785233">
    <property type="protein sequence ID" value="KDO45872.1"/>
    <property type="molecule type" value="Genomic_DNA"/>
</dbReference>
<dbReference type="GO" id="GO:0000428">
    <property type="term" value="C:DNA-directed RNA polymerase complex"/>
    <property type="evidence" value="ECO:0007669"/>
    <property type="project" value="UniProtKB-KW"/>
</dbReference>
<dbReference type="AlphaFoldDB" id="A0A067E3P3"/>
<dbReference type="GO" id="GO:0003697">
    <property type="term" value="F:single-stranded DNA binding"/>
    <property type="evidence" value="ECO:0000318"/>
    <property type="project" value="GO_Central"/>
</dbReference>
<comment type="subcellular location">
    <subcellularLocation>
        <location evidence="1 4">Nucleus</location>
    </subcellularLocation>
</comment>
<dbReference type="SUPFAM" id="SSF88798">
    <property type="entry name" value="N-terminal, heterodimerisation domain of RBP7 (RpoE)"/>
    <property type="match status" value="1"/>
</dbReference>
<dbReference type="GO" id="GO:0005634">
    <property type="term" value="C:nucleus"/>
    <property type="evidence" value="ECO:0007669"/>
    <property type="project" value="UniProtKB-SubCell"/>
</dbReference>
<accession>A0A067E3P3</accession>
<dbReference type="InterPro" id="IPR036898">
    <property type="entry name" value="RNA_pol_Rpb7-like_N_sf"/>
</dbReference>
<sequence>MFFEVELLRDIAVPAKSVDRNELRVPQRYTVPRLLEGWINQKACKDHGYFLSVTKSKSIDKEGPTVNGPGVVSFPVIFMCRTFLPVKGEILHGVCGPMKYALMSPRRMPTYRHVSGKKSFFSNDQQPKIGNGVVVQFLVTAVRWSGEGRNLKREYLVFGRAKGESI</sequence>
<dbReference type="PANTHER" id="PTHR12709:SF6">
    <property type="entry name" value="DNA-DIRECTED RNA POLYMERASE SUBUNIT 7-LIKE PROTEIN"/>
    <property type="match status" value="1"/>
</dbReference>